<evidence type="ECO:0000256" key="2">
    <source>
        <dbReference type="ARBA" id="ARBA00022748"/>
    </source>
</evidence>
<keyword evidence="6" id="KW-0560">Oxidoreductase</keyword>
<dbReference type="CDD" id="cd02966">
    <property type="entry name" value="TlpA_like_family"/>
    <property type="match status" value="1"/>
</dbReference>
<feature type="domain" description="Thioredoxin" evidence="5">
    <location>
        <begin position="68"/>
        <end position="204"/>
    </location>
</feature>
<dbReference type="InterPro" id="IPR050553">
    <property type="entry name" value="Thioredoxin_ResA/DsbE_sf"/>
</dbReference>
<dbReference type="InterPro" id="IPR036249">
    <property type="entry name" value="Thioredoxin-like_sf"/>
</dbReference>
<dbReference type="STRING" id="2718.CHUV0807_0110"/>
<dbReference type="SUPFAM" id="SSF52833">
    <property type="entry name" value="Thioredoxin-like"/>
    <property type="match status" value="1"/>
</dbReference>
<proteinExistence type="predicted"/>
<name>C8NAD2_CARH6</name>
<dbReference type="AlphaFoldDB" id="C8NAD2"/>
<comment type="subcellular location">
    <subcellularLocation>
        <location evidence="1">Cell envelope</location>
    </subcellularLocation>
</comment>
<evidence type="ECO:0000313" key="7">
    <source>
        <dbReference type="Proteomes" id="UP000004870"/>
    </source>
</evidence>
<dbReference type="EMBL" id="ACKY01000072">
    <property type="protein sequence ID" value="EEV88432.1"/>
    <property type="molecule type" value="Genomic_DNA"/>
</dbReference>
<reference evidence="6 7" key="1">
    <citation type="submission" date="2009-08" db="EMBL/GenBank/DDBJ databases">
        <authorList>
            <person name="Qin X."/>
            <person name="Bachman B."/>
            <person name="Battles P."/>
            <person name="Bell A."/>
            <person name="Bess C."/>
            <person name="Bickham C."/>
            <person name="Chaboub L."/>
            <person name="Chen D."/>
            <person name="Coyle M."/>
            <person name="Deiros D.R."/>
            <person name="Dinh H."/>
            <person name="Forbes L."/>
            <person name="Fowler G."/>
            <person name="Francisco L."/>
            <person name="Fu Q."/>
            <person name="Gubbala S."/>
            <person name="Hale W."/>
            <person name="Han Y."/>
            <person name="Hemphill L."/>
            <person name="Highlander S.K."/>
            <person name="Hirani K."/>
            <person name="Hogues M."/>
            <person name="Jackson L."/>
            <person name="Jakkamsetti A."/>
            <person name="Javaid M."/>
            <person name="Jiang H."/>
            <person name="Korchina V."/>
            <person name="Kovar C."/>
            <person name="Lara F."/>
            <person name="Lee S."/>
            <person name="Mata R."/>
            <person name="Mathew T."/>
            <person name="Moen C."/>
            <person name="Morales K."/>
            <person name="Munidasa M."/>
            <person name="Nazareth L."/>
            <person name="Ngo R."/>
            <person name="Nguyen L."/>
            <person name="Okwuonu G."/>
            <person name="Ongeri F."/>
            <person name="Patil S."/>
            <person name="Petrosino J."/>
            <person name="Pham C."/>
            <person name="Pham P."/>
            <person name="Pu L.-L."/>
            <person name="Puazo M."/>
            <person name="Raj R."/>
            <person name="Reid J."/>
            <person name="Rouhana J."/>
            <person name="Saada N."/>
            <person name="Shang Y."/>
            <person name="Simmons D."/>
            <person name="Thornton R."/>
            <person name="Warren J."/>
            <person name="Weissenberger G."/>
            <person name="Zhang J."/>
            <person name="Zhang L."/>
            <person name="Zhou C."/>
            <person name="Zhu D."/>
            <person name="Muzny D."/>
            <person name="Worley K."/>
            <person name="Gibbs R."/>
        </authorList>
    </citation>
    <scope>NUCLEOTIDE SEQUENCE [LARGE SCALE GENOMIC DNA]</scope>
    <source>
        <strain evidence="7">ATCC 15826 / DSM 8339 / NCTC 10426 / 6573</strain>
    </source>
</reference>
<keyword evidence="7" id="KW-1185">Reference proteome</keyword>
<protein>
    <submittedName>
        <fullName evidence="6">Antioxidant, AhpC/TSA family</fullName>
        <ecNumber evidence="6">1.11.1.15</ecNumber>
    </submittedName>
</protein>
<keyword evidence="3" id="KW-1015">Disulfide bond</keyword>
<keyword evidence="4" id="KW-0676">Redox-active center</keyword>
<evidence type="ECO:0000256" key="1">
    <source>
        <dbReference type="ARBA" id="ARBA00004196"/>
    </source>
</evidence>
<dbReference type="InterPro" id="IPR013766">
    <property type="entry name" value="Thioredoxin_domain"/>
</dbReference>
<evidence type="ECO:0000313" key="6">
    <source>
        <dbReference type="EMBL" id="EEV88432.1"/>
    </source>
</evidence>
<dbReference type="PROSITE" id="PS51352">
    <property type="entry name" value="THIOREDOXIN_2"/>
    <property type="match status" value="1"/>
</dbReference>
<dbReference type="EC" id="1.11.1.15" evidence="6"/>
<gene>
    <name evidence="6" type="primary">resA</name>
    <name evidence="6" type="ORF">HMPREF0198_1460</name>
</gene>
<dbReference type="PANTHER" id="PTHR42852">
    <property type="entry name" value="THIOL:DISULFIDE INTERCHANGE PROTEIN DSBE"/>
    <property type="match status" value="1"/>
</dbReference>
<dbReference type="InterPro" id="IPR000866">
    <property type="entry name" value="AhpC/TSA"/>
</dbReference>
<dbReference type="GO" id="GO:0017004">
    <property type="term" value="P:cytochrome complex assembly"/>
    <property type="evidence" value="ECO:0007669"/>
    <property type="project" value="UniProtKB-KW"/>
</dbReference>
<dbReference type="GO" id="GO:0030313">
    <property type="term" value="C:cell envelope"/>
    <property type="evidence" value="ECO:0007669"/>
    <property type="project" value="UniProtKB-SubCell"/>
</dbReference>
<sequence length="204" mass="22188">MFNDLAPEKGRAVYSRSACFVSFFTTRDDAEIVLRFAAITSEVVMKKSFAIALTLLLAACNHEETAKAEVGAPAPPIVAIGVHDEVVSLPEHPSRPLVLTFWSATCGMCIQELQEMQRLQAAHPQAVDILAVNIDGADSQTLRAVAARRELKVPVAADQLGVTAERYRVSGTPTNFLIGRDGKIVAAREGLLERAELQRWFSGQ</sequence>
<dbReference type="PANTHER" id="PTHR42852:SF6">
    <property type="entry name" value="THIOL:DISULFIDE INTERCHANGE PROTEIN DSBE"/>
    <property type="match status" value="1"/>
</dbReference>
<dbReference type="Pfam" id="PF00578">
    <property type="entry name" value="AhpC-TSA"/>
    <property type="match status" value="1"/>
</dbReference>
<evidence type="ECO:0000259" key="5">
    <source>
        <dbReference type="PROSITE" id="PS51352"/>
    </source>
</evidence>
<keyword evidence="2" id="KW-0201">Cytochrome c-type biogenesis</keyword>
<comment type="caution">
    <text evidence="6">The sequence shown here is derived from an EMBL/GenBank/DDBJ whole genome shotgun (WGS) entry which is preliminary data.</text>
</comment>
<evidence type="ECO:0000256" key="4">
    <source>
        <dbReference type="ARBA" id="ARBA00023284"/>
    </source>
</evidence>
<dbReference type="Proteomes" id="UP000004870">
    <property type="component" value="Unassembled WGS sequence"/>
</dbReference>
<organism evidence="6 7">
    <name type="scientific">Cardiobacterium hominis (strain ATCC 15826 / DSM 8339 / NCTC 10426 / 6573)</name>
    <dbReference type="NCBI Taxonomy" id="638300"/>
    <lineage>
        <taxon>Bacteria</taxon>
        <taxon>Pseudomonadati</taxon>
        <taxon>Pseudomonadota</taxon>
        <taxon>Gammaproteobacteria</taxon>
        <taxon>Cardiobacteriales</taxon>
        <taxon>Cardiobacteriaceae</taxon>
        <taxon>Cardiobacterium</taxon>
    </lineage>
</organism>
<evidence type="ECO:0000256" key="3">
    <source>
        <dbReference type="ARBA" id="ARBA00023157"/>
    </source>
</evidence>
<dbReference type="Gene3D" id="3.40.30.10">
    <property type="entry name" value="Glutaredoxin"/>
    <property type="match status" value="1"/>
</dbReference>
<keyword evidence="6" id="KW-0575">Peroxidase</keyword>
<accession>C8NAD2</accession>
<dbReference type="GO" id="GO:0004601">
    <property type="term" value="F:peroxidase activity"/>
    <property type="evidence" value="ECO:0007669"/>
    <property type="project" value="UniProtKB-KW"/>
</dbReference>
<dbReference type="HOGENOM" id="CLU_042529_11_2_6"/>